<evidence type="ECO:0000256" key="1">
    <source>
        <dbReference type="ARBA" id="ARBA00004651"/>
    </source>
</evidence>
<dbReference type="GO" id="GO:0005549">
    <property type="term" value="F:odorant binding"/>
    <property type="evidence" value="ECO:0007669"/>
    <property type="project" value="InterPro"/>
</dbReference>
<feature type="chain" id="PRO_5013153679" evidence="10">
    <location>
        <begin position="21"/>
        <end position="129"/>
    </location>
</feature>
<comment type="subcellular location">
    <subcellularLocation>
        <location evidence="1">Cell membrane</location>
        <topology evidence="1">Multi-pass membrane protein</topology>
    </subcellularLocation>
</comment>
<dbReference type="InterPro" id="IPR004117">
    <property type="entry name" value="7tm6_olfct_rcpt"/>
</dbReference>
<keyword evidence="7" id="KW-0472">Membrane</keyword>
<dbReference type="PANTHER" id="PTHR21137">
    <property type="entry name" value="ODORANT RECEPTOR"/>
    <property type="match status" value="1"/>
</dbReference>
<keyword evidence="4" id="KW-0812">Transmembrane</keyword>
<dbReference type="OrthoDB" id="7548151at2759"/>
<dbReference type="Proteomes" id="UP000183832">
    <property type="component" value="Unassembled WGS sequence"/>
</dbReference>
<keyword evidence="10" id="KW-0732">Signal</keyword>
<organism evidence="11 12">
    <name type="scientific">Clunio marinus</name>
    <dbReference type="NCBI Taxonomy" id="568069"/>
    <lineage>
        <taxon>Eukaryota</taxon>
        <taxon>Metazoa</taxon>
        <taxon>Ecdysozoa</taxon>
        <taxon>Arthropoda</taxon>
        <taxon>Hexapoda</taxon>
        <taxon>Insecta</taxon>
        <taxon>Pterygota</taxon>
        <taxon>Neoptera</taxon>
        <taxon>Endopterygota</taxon>
        <taxon>Diptera</taxon>
        <taxon>Nematocera</taxon>
        <taxon>Chironomoidea</taxon>
        <taxon>Chironomidae</taxon>
        <taxon>Clunio</taxon>
    </lineage>
</organism>
<dbReference type="GO" id="GO:0004984">
    <property type="term" value="F:olfactory receptor activity"/>
    <property type="evidence" value="ECO:0007669"/>
    <property type="project" value="InterPro"/>
</dbReference>
<accession>A0A1J1IFP8</accession>
<evidence type="ECO:0000256" key="9">
    <source>
        <dbReference type="ARBA" id="ARBA00023224"/>
    </source>
</evidence>
<evidence type="ECO:0000256" key="3">
    <source>
        <dbReference type="ARBA" id="ARBA00022606"/>
    </source>
</evidence>
<keyword evidence="6" id="KW-1133">Transmembrane helix</keyword>
<gene>
    <name evidence="11" type="ORF">CLUMA_CG012001</name>
</gene>
<feature type="signal peptide" evidence="10">
    <location>
        <begin position="1"/>
        <end position="20"/>
    </location>
</feature>
<dbReference type="EMBL" id="CVRI01000048">
    <property type="protein sequence ID" value="CRK99077.1"/>
    <property type="molecule type" value="Genomic_DNA"/>
</dbReference>
<keyword evidence="12" id="KW-1185">Reference proteome</keyword>
<evidence type="ECO:0000256" key="5">
    <source>
        <dbReference type="ARBA" id="ARBA00022725"/>
    </source>
</evidence>
<dbReference type="Pfam" id="PF02949">
    <property type="entry name" value="7tm_6"/>
    <property type="match status" value="1"/>
</dbReference>
<evidence type="ECO:0000313" key="12">
    <source>
        <dbReference type="Proteomes" id="UP000183832"/>
    </source>
</evidence>
<keyword evidence="8" id="KW-0675">Receptor</keyword>
<evidence type="ECO:0000256" key="7">
    <source>
        <dbReference type="ARBA" id="ARBA00023136"/>
    </source>
</evidence>
<evidence type="ECO:0000256" key="2">
    <source>
        <dbReference type="ARBA" id="ARBA00022475"/>
    </source>
</evidence>
<evidence type="ECO:0000256" key="10">
    <source>
        <dbReference type="SAM" id="SignalP"/>
    </source>
</evidence>
<proteinExistence type="predicted"/>
<reference evidence="11 12" key="1">
    <citation type="submission" date="2015-04" db="EMBL/GenBank/DDBJ databases">
        <authorList>
            <person name="Syromyatnikov M.Y."/>
            <person name="Popov V.N."/>
        </authorList>
    </citation>
    <scope>NUCLEOTIDE SEQUENCE [LARGE SCALE GENOMIC DNA]</scope>
</reference>
<sequence length="129" mass="15225">MAKTFLLPFLFLTFAHLTIGQWAISVFFDDKHDKLRLPISAWYPFSYENPWVYSIVYIYQVYGISMSAVVNSATDTFASSMIFHLDSQIKRLGIQLSKVKLFKSSLYYIIYKIIMNYFRLDMKKTMTKI</sequence>
<keyword evidence="3" id="KW-0716">Sensory transduction</keyword>
<dbReference type="AlphaFoldDB" id="A0A1J1IFP8"/>
<name>A0A1J1IFP8_9DIPT</name>
<protein>
    <submittedName>
        <fullName evidence="11">CLUMA_CG012001, isoform A</fullName>
    </submittedName>
</protein>
<evidence type="ECO:0000256" key="8">
    <source>
        <dbReference type="ARBA" id="ARBA00023170"/>
    </source>
</evidence>
<evidence type="ECO:0000313" key="11">
    <source>
        <dbReference type="EMBL" id="CRK99077.1"/>
    </source>
</evidence>
<keyword evidence="5" id="KW-0552">Olfaction</keyword>
<dbReference type="PANTHER" id="PTHR21137:SF35">
    <property type="entry name" value="ODORANT RECEPTOR 19A-RELATED"/>
    <property type="match status" value="1"/>
</dbReference>
<evidence type="ECO:0000256" key="6">
    <source>
        <dbReference type="ARBA" id="ARBA00022989"/>
    </source>
</evidence>
<keyword evidence="2" id="KW-1003">Cell membrane</keyword>
<dbReference type="GO" id="GO:0005886">
    <property type="term" value="C:plasma membrane"/>
    <property type="evidence" value="ECO:0007669"/>
    <property type="project" value="UniProtKB-SubCell"/>
</dbReference>
<evidence type="ECO:0000256" key="4">
    <source>
        <dbReference type="ARBA" id="ARBA00022692"/>
    </source>
</evidence>
<keyword evidence="9" id="KW-0807">Transducer</keyword>
<dbReference type="GO" id="GO:0007165">
    <property type="term" value="P:signal transduction"/>
    <property type="evidence" value="ECO:0007669"/>
    <property type="project" value="UniProtKB-KW"/>
</dbReference>